<dbReference type="SUPFAM" id="SSF53448">
    <property type="entry name" value="Nucleotide-diphospho-sugar transferases"/>
    <property type="match status" value="1"/>
</dbReference>
<proteinExistence type="predicted"/>
<dbReference type="Gene3D" id="3.90.550.20">
    <property type="match status" value="1"/>
</dbReference>
<dbReference type="AlphaFoldDB" id="A0A1V0PCX9"/>
<reference evidence="2 3" key="1">
    <citation type="journal article" date="2017" name="BMC Genomics">
        <title>Comparative and functional genomics of the Lactococcus lactis taxon; insights into evolution and niche adaptation.</title>
        <authorList>
            <person name="Kelleher P."/>
            <person name="Bottacini F."/>
            <person name="Mahony J."/>
            <person name="Kilcawley K.N."/>
            <person name="van Sinderen D."/>
        </authorList>
    </citation>
    <scope>NUCLEOTIDE SEQUENCE [LARGE SCALE GENOMIC DNA]</scope>
    <source>
        <strain evidence="2 3">JM1</strain>
        <plasmid evidence="3">pmpjm1</plasmid>
    </source>
</reference>
<dbReference type="PANTHER" id="PTHR32385:SF15">
    <property type="entry name" value="INOSITOL PHOSPHOCERAMIDE MANNOSYLTRANSFERASE 1"/>
    <property type="match status" value="1"/>
</dbReference>
<dbReference type="GO" id="GO:0016020">
    <property type="term" value="C:membrane"/>
    <property type="evidence" value="ECO:0007669"/>
    <property type="project" value="GOC"/>
</dbReference>
<dbReference type="RefSeq" id="WP_063280563.1">
    <property type="nucleotide sequence ID" value="NZ_CP016746.2"/>
</dbReference>
<evidence type="ECO:0000313" key="3">
    <source>
        <dbReference type="Proteomes" id="UP000191806"/>
    </source>
</evidence>
<dbReference type="InterPro" id="IPR007577">
    <property type="entry name" value="GlycoTrfase_DXD_sugar-bd_CS"/>
</dbReference>
<dbReference type="InterPro" id="IPR051706">
    <property type="entry name" value="Glycosyltransferase_domain"/>
</dbReference>
<dbReference type="InterPro" id="IPR029044">
    <property type="entry name" value="Nucleotide-diphossugar_trans"/>
</dbReference>
<organism evidence="2 3">
    <name type="scientific">Lactococcus lactis subsp. cremoris</name>
    <name type="common">Streptococcus cremoris</name>
    <dbReference type="NCBI Taxonomy" id="1359"/>
    <lineage>
        <taxon>Bacteria</taxon>
        <taxon>Bacillati</taxon>
        <taxon>Bacillota</taxon>
        <taxon>Bacilli</taxon>
        <taxon>Lactobacillales</taxon>
        <taxon>Streptococcaceae</taxon>
        <taxon>Lactococcus</taxon>
    </lineage>
</organism>
<keyword evidence="2" id="KW-0614">Plasmid</keyword>
<dbReference type="PANTHER" id="PTHR32385">
    <property type="entry name" value="MANNOSYL PHOSPHORYLINOSITOL CERAMIDE SYNTHASE"/>
    <property type="match status" value="1"/>
</dbReference>
<dbReference type="Proteomes" id="UP000191806">
    <property type="component" value="Plasmid pJM1A"/>
</dbReference>
<gene>
    <name evidence="2" type="ORF">LLJM1_03995</name>
</gene>
<keyword evidence="1" id="KW-0808">Transferase</keyword>
<dbReference type="Pfam" id="PF04488">
    <property type="entry name" value="Gly_transf_sug"/>
    <property type="match status" value="1"/>
</dbReference>
<sequence>MIPKIIHYIWFGNNPMPDSVQRCIASWKKYCPDYEIKLWNESNYDISKSDFMLQAYEAKKYAFVSDMARLDIIAQYGGFYLDTDVELLTSLDSLRHYDAFMPMENPGRINTGLGFGAIANHPFILKNLASYENRQFFVHNKPVLTSCVTITTEVLSYELNNKMPVFNNPAVISIPTLNLNLLPVDFMCPYSLETGKTTITDNTISIHHYDATWKSKKDHFLKLKIKLRRWLGEKTYEKIKKFAHI</sequence>
<protein>
    <submittedName>
        <fullName evidence="2">Glycosyltransferase</fullName>
    </submittedName>
</protein>
<evidence type="ECO:0000313" key="2">
    <source>
        <dbReference type="EMBL" id="ARE27127.1"/>
    </source>
</evidence>
<geneLocation type="plasmid" evidence="3">
    <name>pmpjm1</name>
</geneLocation>
<dbReference type="GO" id="GO:0000030">
    <property type="term" value="F:mannosyltransferase activity"/>
    <property type="evidence" value="ECO:0007669"/>
    <property type="project" value="TreeGrafter"/>
</dbReference>
<name>A0A1V0PCX9_LACLC</name>
<dbReference type="GO" id="GO:0051999">
    <property type="term" value="P:mannosyl-inositol phosphorylceramide biosynthetic process"/>
    <property type="evidence" value="ECO:0007669"/>
    <property type="project" value="TreeGrafter"/>
</dbReference>
<evidence type="ECO:0000256" key="1">
    <source>
        <dbReference type="ARBA" id="ARBA00022679"/>
    </source>
</evidence>
<accession>A0A1V0PCX9</accession>
<dbReference type="EMBL" id="CP016746">
    <property type="protein sequence ID" value="ARE27127.1"/>
    <property type="molecule type" value="Genomic_DNA"/>
</dbReference>